<proteinExistence type="predicted"/>
<keyword evidence="1" id="KW-0732">Signal</keyword>
<keyword evidence="3" id="KW-1185">Reference proteome</keyword>
<dbReference type="PANTHER" id="PTHR46686:SF2">
    <property type="entry name" value="GLYCOSYLTRANSFERASE"/>
    <property type="match status" value="1"/>
</dbReference>
<comment type="caution">
    <text evidence="2">The sequence shown here is derived from an EMBL/GenBank/DDBJ whole genome shotgun (WGS) entry which is preliminary data.</text>
</comment>
<protein>
    <submittedName>
        <fullName evidence="2">Uncharacterized protein</fullName>
    </submittedName>
</protein>
<reference evidence="2 3" key="1">
    <citation type="journal article" date="2024" name="G3 (Bethesda)">
        <title>Genome assembly of Hibiscus sabdariffa L. provides insights into metabolisms of medicinal natural products.</title>
        <authorList>
            <person name="Kim T."/>
        </authorList>
    </citation>
    <scope>NUCLEOTIDE SEQUENCE [LARGE SCALE GENOMIC DNA]</scope>
    <source>
        <strain evidence="2">TK-2024</strain>
        <tissue evidence="2">Old leaves</tissue>
    </source>
</reference>
<feature type="chain" id="PRO_5046815991" evidence="1">
    <location>
        <begin position="23"/>
        <end position="115"/>
    </location>
</feature>
<accession>A0ABR2QW95</accession>
<evidence type="ECO:0000313" key="3">
    <source>
        <dbReference type="Proteomes" id="UP001396334"/>
    </source>
</evidence>
<organism evidence="2 3">
    <name type="scientific">Hibiscus sabdariffa</name>
    <name type="common">roselle</name>
    <dbReference type="NCBI Taxonomy" id="183260"/>
    <lineage>
        <taxon>Eukaryota</taxon>
        <taxon>Viridiplantae</taxon>
        <taxon>Streptophyta</taxon>
        <taxon>Embryophyta</taxon>
        <taxon>Tracheophyta</taxon>
        <taxon>Spermatophyta</taxon>
        <taxon>Magnoliopsida</taxon>
        <taxon>eudicotyledons</taxon>
        <taxon>Gunneridae</taxon>
        <taxon>Pentapetalae</taxon>
        <taxon>rosids</taxon>
        <taxon>malvids</taxon>
        <taxon>Malvales</taxon>
        <taxon>Malvaceae</taxon>
        <taxon>Malvoideae</taxon>
        <taxon>Hibiscus</taxon>
    </lineage>
</organism>
<dbReference type="PANTHER" id="PTHR46686">
    <property type="entry name" value="GLYCOSYLTRANSFERASE"/>
    <property type="match status" value="1"/>
</dbReference>
<sequence length="115" mass="12697">MGCFGDVGTILFHCFAICKVLTSFLDKTLEASCHVHPAATGYGYRNHPNQLLSKPYMNMAQNVKVLGASEASDLSGIFYNDLYVFVNPTLRPRGLDLTLILAMHYKKPVLTPCLS</sequence>
<dbReference type="Proteomes" id="UP001396334">
    <property type="component" value="Unassembled WGS sequence"/>
</dbReference>
<evidence type="ECO:0000256" key="1">
    <source>
        <dbReference type="SAM" id="SignalP"/>
    </source>
</evidence>
<dbReference type="EMBL" id="JBBPBN010000030">
    <property type="protein sequence ID" value="KAK9004883.1"/>
    <property type="molecule type" value="Genomic_DNA"/>
</dbReference>
<feature type="signal peptide" evidence="1">
    <location>
        <begin position="1"/>
        <end position="22"/>
    </location>
</feature>
<evidence type="ECO:0000313" key="2">
    <source>
        <dbReference type="EMBL" id="KAK9004883.1"/>
    </source>
</evidence>
<gene>
    <name evidence="2" type="ORF">V6N11_042335</name>
</gene>
<name>A0ABR2QW95_9ROSI</name>